<evidence type="ECO:0000256" key="5">
    <source>
        <dbReference type="ARBA" id="ARBA00022801"/>
    </source>
</evidence>
<keyword evidence="1" id="KW-0121">Carboxypeptidase</keyword>
<dbReference type="AlphaFoldDB" id="A0A1R4I8A2"/>
<dbReference type="Proteomes" id="UP000196320">
    <property type="component" value="Unassembled WGS sequence"/>
</dbReference>
<dbReference type="Gene3D" id="1.10.3810.10">
    <property type="entry name" value="Biosynthetic peptidoglycan transglycosylase-like"/>
    <property type="match status" value="1"/>
</dbReference>
<evidence type="ECO:0000256" key="3">
    <source>
        <dbReference type="ARBA" id="ARBA00022676"/>
    </source>
</evidence>
<dbReference type="GO" id="GO:0009252">
    <property type="term" value="P:peptidoglycan biosynthetic process"/>
    <property type="evidence" value="ECO:0007669"/>
    <property type="project" value="TreeGrafter"/>
</dbReference>
<keyword evidence="2" id="KW-0645">Protease</keyword>
<evidence type="ECO:0000256" key="7">
    <source>
        <dbReference type="ARBA" id="ARBA00034000"/>
    </source>
</evidence>
<dbReference type="CDD" id="cd06577">
    <property type="entry name" value="PASTA_pknB"/>
    <property type="match status" value="2"/>
</dbReference>
<evidence type="ECO:0000259" key="11">
    <source>
        <dbReference type="PROSITE" id="PS51178"/>
    </source>
</evidence>
<organism evidence="12 13">
    <name type="scientific">Microbacterium esteraromaticum</name>
    <dbReference type="NCBI Taxonomy" id="57043"/>
    <lineage>
        <taxon>Bacteria</taxon>
        <taxon>Bacillati</taxon>
        <taxon>Actinomycetota</taxon>
        <taxon>Actinomycetes</taxon>
        <taxon>Micrococcales</taxon>
        <taxon>Microbacteriaceae</taxon>
        <taxon>Microbacterium</taxon>
    </lineage>
</organism>
<dbReference type="Gene3D" id="3.40.710.10">
    <property type="entry name" value="DD-peptidase/beta-lactamase superfamily"/>
    <property type="match status" value="1"/>
</dbReference>
<dbReference type="PANTHER" id="PTHR32282">
    <property type="entry name" value="BINDING PROTEIN TRANSPEPTIDASE, PUTATIVE-RELATED"/>
    <property type="match status" value="1"/>
</dbReference>
<dbReference type="InterPro" id="IPR001460">
    <property type="entry name" value="PCN-bd_Tpept"/>
</dbReference>
<evidence type="ECO:0000256" key="8">
    <source>
        <dbReference type="ARBA" id="ARBA00049902"/>
    </source>
</evidence>
<evidence type="ECO:0000256" key="2">
    <source>
        <dbReference type="ARBA" id="ARBA00022670"/>
    </source>
</evidence>
<dbReference type="InterPro" id="IPR050396">
    <property type="entry name" value="Glycosyltr_51/Transpeptidase"/>
</dbReference>
<keyword evidence="4 12" id="KW-0808">Transferase</keyword>
<keyword evidence="10" id="KW-0732">Signal</keyword>
<evidence type="ECO:0000256" key="9">
    <source>
        <dbReference type="SAM" id="MobiDB-lite"/>
    </source>
</evidence>
<dbReference type="InterPro" id="IPR012338">
    <property type="entry name" value="Beta-lactam/transpept-like"/>
</dbReference>
<dbReference type="GO" id="GO:0006508">
    <property type="term" value="P:proteolysis"/>
    <property type="evidence" value="ECO:0007669"/>
    <property type="project" value="UniProtKB-KW"/>
</dbReference>
<gene>
    <name evidence="12" type="ORF">FM104_00625</name>
</gene>
<evidence type="ECO:0000256" key="4">
    <source>
        <dbReference type="ARBA" id="ARBA00022679"/>
    </source>
</evidence>
<dbReference type="EMBL" id="FUKO01000002">
    <property type="protein sequence ID" value="SJN15854.1"/>
    <property type="molecule type" value="Genomic_DNA"/>
</dbReference>
<dbReference type="SUPFAM" id="SSF53955">
    <property type="entry name" value="Lysozyme-like"/>
    <property type="match status" value="1"/>
</dbReference>
<dbReference type="GO" id="GO:0009002">
    <property type="term" value="F:serine-type D-Ala-D-Ala carboxypeptidase activity"/>
    <property type="evidence" value="ECO:0007669"/>
    <property type="project" value="UniProtKB-EC"/>
</dbReference>
<evidence type="ECO:0000313" key="13">
    <source>
        <dbReference type="Proteomes" id="UP000196320"/>
    </source>
</evidence>
<dbReference type="SUPFAM" id="SSF56601">
    <property type="entry name" value="beta-lactamase/transpeptidase-like"/>
    <property type="match status" value="1"/>
</dbReference>
<protein>
    <submittedName>
        <fullName evidence="12">Multimodular transpeptidase-transglycosylase</fullName>
        <ecNumber evidence="12">2.4.1.129</ecNumber>
        <ecNumber evidence="12">3.4.-.-</ecNumber>
    </submittedName>
</protein>
<dbReference type="GO" id="GO:0008658">
    <property type="term" value="F:penicillin binding"/>
    <property type="evidence" value="ECO:0007669"/>
    <property type="project" value="InterPro"/>
</dbReference>
<dbReference type="EC" id="2.4.1.129" evidence="12"/>
<reference evidence="12 13" key="1">
    <citation type="submission" date="2017-02" db="EMBL/GenBank/DDBJ databases">
        <authorList>
            <person name="Peterson S.W."/>
        </authorList>
    </citation>
    <scope>NUCLEOTIDE SEQUENCE [LARGE SCALE GENOMIC DNA]</scope>
    <source>
        <strain evidence="12 13">B Mb 05.01</strain>
    </source>
</reference>
<dbReference type="Pfam" id="PF00912">
    <property type="entry name" value="Transgly"/>
    <property type="match status" value="1"/>
</dbReference>
<evidence type="ECO:0000313" key="12">
    <source>
        <dbReference type="EMBL" id="SJN15854.1"/>
    </source>
</evidence>
<keyword evidence="13" id="KW-1185">Reference proteome</keyword>
<dbReference type="Pfam" id="PF00905">
    <property type="entry name" value="Transpeptidase"/>
    <property type="match status" value="1"/>
</dbReference>
<dbReference type="Gene3D" id="3.30.10.20">
    <property type="match status" value="2"/>
</dbReference>
<dbReference type="Pfam" id="PF03793">
    <property type="entry name" value="PASTA"/>
    <property type="match status" value="2"/>
</dbReference>
<keyword evidence="3 12" id="KW-0328">Glycosyltransferase</keyword>
<dbReference type="InterPro" id="IPR005543">
    <property type="entry name" value="PASTA_dom"/>
</dbReference>
<dbReference type="PROSITE" id="PS51178">
    <property type="entry name" value="PASTA"/>
    <property type="match status" value="2"/>
</dbReference>
<keyword evidence="5 12" id="KW-0378">Hydrolase</keyword>
<dbReference type="InterPro" id="IPR036950">
    <property type="entry name" value="PBP_transglycosylase"/>
</dbReference>
<feature type="signal peptide" evidence="10">
    <location>
        <begin position="1"/>
        <end position="18"/>
    </location>
</feature>
<evidence type="ECO:0000256" key="6">
    <source>
        <dbReference type="ARBA" id="ARBA00023268"/>
    </source>
</evidence>
<dbReference type="PANTHER" id="PTHR32282:SF33">
    <property type="entry name" value="PEPTIDOGLYCAN GLYCOSYLTRANSFERASE"/>
    <property type="match status" value="1"/>
</dbReference>
<proteinExistence type="predicted"/>
<comment type="catalytic activity">
    <reaction evidence="7">
        <text>Preferential cleavage: (Ac)2-L-Lys-D-Ala-|-D-Ala. Also transpeptidation of peptidyl-alanyl moieties that are N-acyl substituents of D-alanine.</text>
        <dbReference type="EC" id="3.4.16.4"/>
    </reaction>
</comment>
<dbReference type="GO" id="GO:0030288">
    <property type="term" value="C:outer membrane-bounded periplasmic space"/>
    <property type="evidence" value="ECO:0007669"/>
    <property type="project" value="TreeGrafter"/>
</dbReference>
<feature type="region of interest" description="Disordered" evidence="9">
    <location>
        <begin position="831"/>
        <end position="867"/>
    </location>
</feature>
<sequence>MKGVLGGLLGLVGLSAVAGVLATAAVTPAIAIAGVTGSQALSIFDNLPNSLTPGAPMEPTILYATGEDGKPFELAKFYDQNRVPVTFDQISPLLYDAILSSEDKNFYSHGGINLGATVKAVVENLRNTSSRGASTITQQFVKNVLIQECEQEVSPNEEHYQEELNKCFTEATDPDGADGIKRKLQEMRYAIQIEKDYSKNDILLGYLNIANFGGQIYGIEAAANYYFGTSAKKLNLDQAATLAGIVQNPNRFRIDLKDGTWTDEAGVGRNSEEDGYADAQHRRNYVIDRMLVDGKITKAQHDEAVAAPVEPNIKAPKQGCAGAGAQAYFCQYAKSVIEKDPAFGKTEAERRDMLQRGGLKIYTSLDMRVQRPAVEAMHARVPDKLPGILLGGAGVSLEVSTGRILAIAQNTSFSESAEANIANGQSSQVFAADRDHFGGVGFGPGSTYKLFTLLQWLEDGHSVNEVLDGRVRNFGKFPQCGGTYTQPEEVGNFGQGRGSVSSVLRFTAASLNTGFLAMAQQLDLCDINKMAKRLGVHWGDGGDVTTYGLDGAGHLKDAKKDNVHTDANDPFPTVLGSKSIPPLQMAGAYATVANKGIFCEPRVIDKITGPDGKEMTTPKRSCTQVISPEVAATAAYALRGVMEGGTGSGANPYDGIPVIGKTGTAEAEHTMLVESSTKVSTAVWVGNVEGRKPLKEFSANGTRLNDIRYPLARDLQRAANAVYGGDRFPAPDKNLTRRVLKELPSVVGQSIEDATRTLEGAGFSVQVGSPVDSAVEAGHVAEQQPGAGRVPGGTTVTLAPSTGKDPEKAVPNVVGSKFKQAKKALEGAGFSVDGEDCSGGAKVEAQDPAGGKAPPGSTVALTCESDD</sequence>
<dbReference type="InterPro" id="IPR001264">
    <property type="entry name" value="Glyco_trans_51"/>
</dbReference>
<name>A0A1R4I8A2_9MICO</name>
<feature type="chain" id="PRO_5039317332" evidence="10">
    <location>
        <begin position="19"/>
        <end position="867"/>
    </location>
</feature>
<feature type="domain" description="PASTA" evidence="11">
    <location>
        <begin position="805"/>
        <end position="865"/>
    </location>
</feature>
<dbReference type="InterPro" id="IPR023346">
    <property type="entry name" value="Lysozyme-like_dom_sf"/>
</dbReference>
<comment type="catalytic activity">
    <reaction evidence="8">
        <text>[GlcNAc-(1-&gt;4)-Mur2Ac(oyl-L-Ala-gamma-D-Glu-L-Lys-D-Ala-D-Ala)](n)-di-trans,octa-cis-undecaprenyl diphosphate + beta-D-GlcNAc-(1-&gt;4)-Mur2Ac(oyl-L-Ala-gamma-D-Glu-L-Lys-D-Ala-D-Ala)-di-trans,octa-cis-undecaprenyl diphosphate = [GlcNAc-(1-&gt;4)-Mur2Ac(oyl-L-Ala-gamma-D-Glu-L-Lys-D-Ala-D-Ala)](n+1)-di-trans,octa-cis-undecaprenyl diphosphate + di-trans,octa-cis-undecaprenyl diphosphate + H(+)</text>
        <dbReference type="Rhea" id="RHEA:23708"/>
        <dbReference type="Rhea" id="RHEA-COMP:9602"/>
        <dbReference type="Rhea" id="RHEA-COMP:9603"/>
        <dbReference type="ChEBI" id="CHEBI:15378"/>
        <dbReference type="ChEBI" id="CHEBI:58405"/>
        <dbReference type="ChEBI" id="CHEBI:60033"/>
        <dbReference type="ChEBI" id="CHEBI:78435"/>
        <dbReference type="EC" id="2.4.99.28"/>
    </reaction>
</comment>
<dbReference type="SMART" id="SM00740">
    <property type="entry name" value="PASTA"/>
    <property type="match status" value="2"/>
</dbReference>
<evidence type="ECO:0000256" key="1">
    <source>
        <dbReference type="ARBA" id="ARBA00022645"/>
    </source>
</evidence>
<keyword evidence="6" id="KW-0511">Multifunctional enzyme</keyword>
<accession>A0A1R4I8A2</accession>
<feature type="domain" description="PASTA" evidence="11">
    <location>
        <begin position="738"/>
        <end position="802"/>
    </location>
</feature>
<evidence type="ECO:0000256" key="10">
    <source>
        <dbReference type="SAM" id="SignalP"/>
    </source>
</evidence>
<dbReference type="EC" id="3.4.-.-" evidence="12"/>
<dbReference type="GO" id="GO:0008955">
    <property type="term" value="F:peptidoglycan glycosyltransferase activity"/>
    <property type="evidence" value="ECO:0007669"/>
    <property type="project" value="UniProtKB-EC"/>
</dbReference>